<gene>
    <name evidence="1" type="ORF">BSTEL_0886</name>
</gene>
<dbReference type="AlphaFoldDB" id="A0A087E064"/>
<dbReference type="EMBL" id="JGZP01000003">
    <property type="protein sequence ID" value="KFJ01165.1"/>
    <property type="molecule type" value="Genomic_DNA"/>
</dbReference>
<accession>A0A087E064</accession>
<dbReference type="eggNOG" id="COG1073">
    <property type="taxonomic scope" value="Bacteria"/>
</dbReference>
<keyword evidence="2" id="KW-1185">Reference proteome</keyword>
<reference evidence="1 2" key="1">
    <citation type="submission" date="2014-03" db="EMBL/GenBank/DDBJ databases">
        <title>Genomics of Bifidobacteria.</title>
        <authorList>
            <person name="Ventura M."/>
            <person name="Milani C."/>
            <person name="Lugli G.A."/>
        </authorList>
    </citation>
    <scope>NUCLEOTIDE SEQUENCE [LARGE SCALE GENOMIC DNA]</scope>
    <source>
        <strain evidence="1 2">DSM 23968</strain>
    </source>
</reference>
<dbReference type="SUPFAM" id="SSF53474">
    <property type="entry name" value="alpha/beta-Hydrolases"/>
    <property type="match status" value="1"/>
</dbReference>
<dbReference type="InterPro" id="IPR024499">
    <property type="entry name" value="Mbeg1-like"/>
</dbReference>
<dbReference type="RefSeq" id="WP_034526212.1">
    <property type="nucleotide sequence ID" value="NZ_JGZP01000003.1"/>
</dbReference>
<dbReference type="STRING" id="762211.BSTEL_0886"/>
<organism evidence="1 2">
    <name type="scientific">Bifidobacterium stellenboschense</name>
    <dbReference type="NCBI Taxonomy" id="762211"/>
    <lineage>
        <taxon>Bacteria</taxon>
        <taxon>Bacillati</taxon>
        <taxon>Actinomycetota</taxon>
        <taxon>Actinomycetes</taxon>
        <taxon>Bifidobacteriales</taxon>
        <taxon>Bifidobacteriaceae</taxon>
        <taxon>Bifidobacterium</taxon>
    </lineage>
</organism>
<proteinExistence type="predicted"/>
<dbReference type="Pfam" id="PF11187">
    <property type="entry name" value="Mbeg1-like"/>
    <property type="match status" value="1"/>
</dbReference>
<dbReference type="OrthoDB" id="9769481at2"/>
<sequence length="397" mass="43631">MGNVTEDLRTRFGTFGDDAFNEVDSLVLSQLAYARMPGNVPRWDGRDDGIHDEYADDRTDDRTDGHAVTATAWDGSIPMVPVRDLLRAECYDAMFGRVWSPQLNVDLLRAVCENPRWRALRVGGYVDEFDAASTKQFSACVFDVGDGALYVAFRGTDSSIVGWKEDFTMAFRRPVASQSAAVRYLADVAARWNGPLMVGGHSKGGNLAVYAAAAMPDDVAERIVAVYSHDGPGFDEDFLDSPEYRRVAAKVHKSVPEASVIGMLFEQREHADAGYEVVASDGLGIMQHFALNWQVRDGRFVHADGLTAGARYAARTLNDWMARYDDGRRRLFIENLFAVLEAGGYHTFGELTAHWTQSLPAMLAAIRGIDPEDREVVAEVLKGFAATAATSVIRGAD</sequence>
<name>A0A087E064_9BIFI</name>
<protein>
    <submittedName>
        <fullName evidence="1">Uncharacterized protein</fullName>
    </submittedName>
</protein>
<dbReference type="Proteomes" id="UP000029004">
    <property type="component" value="Unassembled WGS sequence"/>
</dbReference>
<evidence type="ECO:0000313" key="1">
    <source>
        <dbReference type="EMBL" id="KFJ01165.1"/>
    </source>
</evidence>
<dbReference type="InterPro" id="IPR029058">
    <property type="entry name" value="AB_hydrolase_fold"/>
</dbReference>
<dbReference type="Gene3D" id="3.40.50.1820">
    <property type="entry name" value="alpha/beta hydrolase"/>
    <property type="match status" value="1"/>
</dbReference>
<evidence type="ECO:0000313" key="2">
    <source>
        <dbReference type="Proteomes" id="UP000029004"/>
    </source>
</evidence>
<comment type="caution">
    <text evidence="1">The sequence shown here is derived from an EMBL/GenBank/DDBJ whole genome shotgun (WGS) entry which is preliminary data.</text>
</comment>